<gene>
    <name evidence="2" type="ORF">GEV33_008103</name>
</gene>
<protein>
    <submittedName>
        <fullName evidence="2">Uncharacterized protein</fullName>
    </submittedName>
</protein>
<reference evidence="2" key="1">
    <citation type="journal article" date="2020" name="J Insects Food Feed">
        <title>The yellow mealworm (Tenebrio molitor) genome: a resource for the emerging insects as food and feed industry.</title>
        <authorList>
            <person name="Eriksson T."/>
            <person name="Andere A."/>
            <person name="Kelstrup H."/>
            <person name="Emery V."/>
            <person name="Picard C."/>
        </authorList>
    </citation>
    <scope>NUCLEOTIDE SEQUENCE</scope>
    <source>
        <strain evidence="2">Stoneville</strain>
        <tissue evidence="2">Whole head</tissue>
    </source>
</reference>
<name>A0A8J6LCI4_TENMO</name>
<evidence type="ECO:0000313" key="3">
    <source>
        <dbReference type="Proteomes" id="UP000719412"/>
    </source>
</evidence>
<evidence type="ECO:0000313" key="2">
    <source>
        <dbReference type="EMBL" id="KAH0814688.1"/>
    </source>
</evidence>
<organism evidence="2 3">
    <name type="scientific">Tenebrio molitor</name>
    <name type="common">Yellow mealworm beetle</name>
    <dbReference type="NCBI Taxonomy" id="7067"/>
    <lineage>
        <taxon>Eukaryota</taxon>
        <taxon>Metazoa</taxon>
        <taxon>Ecdysozoa</taxon>
        <taxon>Arthropoda</taxon>
        <taxon>Hexapoda</taxon>
        <taxon>Insecta</taxon>
        <taxon>Pterygota</taxon>
        <taxon>Neoptera</taxon>
        <taxon>Endopterygota</taxon>
        <taxon>Coleoptera</taxon>
        <taxon>Polyphaga</taxon>
        <taxon>Cucujiformia</taxon>
        <taxon>Tenebrionidae</taxon>
        <taxon>Tenebrio</taxon>
    </lineage>
</organism>
<comment type="caution">
    <text evidence="2">The sequence shown here is derived from an EMBL/GenBank/DDBJ whole genome shotgun (WGS) entry which is preliminary data.</text>
</comment>
<proteinExistence type="predicted"/>
<keyword evidence="3" id="KW-1185">Reference proteome</keyword>
<feature type="compositionally biased region" description="Polar residues" evidence="1">
    <location>
        <begin position="199"/>
        <end position="208"/>
    </location>
</feature>
<reference evidence="2" key="2">
    <citation type="submission" date="2021-08" db="EMBL/GenBank/DDBJ databases">
        <authorList>
            <person name="Eriksson T."/>
        </authorList>
    </citation>
    <scope>NUCLEOTIDE SEQUENCE</scope>
    <source>
        <strain evidence="2">Stoneville</strain>
        <tissue evidence="2">Whole head</tissue>
    </source>
</reference>
<accession>A0A8J6LCI4</accession>
<feature type="compositionally biased region" description="Basic and acidic residues" evidence="1">
    <location>
        <begin position="212"/>
        <end position="221"/>
    </location>
</feature>
<evidence type="ECO:0000256" key="1">
    <source>
        <dbReference type="SAM" id="MobiDB-lite"/>
    </source>
</evidence>
<dbReference type="Proteomes" id="UP000719412">
    <property type="component" value="Unassembled WGS sequence"/>
</dbReference>
<feature type="region of interest" description="Disordered" evidence="1">
    <location>
        <begin position="196"/>
        <end position="229"/>
    </location>
</feature>
<sequence>MGNLRPEVAAVREHRNGTAVFEHQELQTVDQQEAEFAGAVTRLFDYSQFLHSRLRVTSRRESPLQERVLQEQHSGYSFVVVHPADSSPVVVPKALWTPSGTRASNEHDVFANSDERRITAASFMSFTFILFTLLHCVFRTQLPSRFRSGIDDRKGNCPDLRFFEERNPLESDSGTASGVIPSVDIAQAFTGLPIRARNASETGGQPSVKQGLAERDSRNYRPEQNAGRRRISAEGRLQSLLNWIEAWGNKVPGDWQMADEGYLRWDTMHMHPDKERCLIPLLHPSSGAPRARCDHVAACHGQFHLVLVAIMPTANVLRC</sequence>
<dbReference type="EMBL" id="JABDTM020024017">
    <property type="protein sequence ID" value="KAH0814688.1"/>
    <property type="molecule type" value="Genomic_DNA"/>
</dbReference>
<dbReference type="AlphaFoldDB" id="A0A8J6LCI4"/>